<evidence type="ECO:0000313" key="1">
    <source>
        <dbReference type="EMBL" id="MBE1162761.1"/>
    </source>
</evidence>
<keyword evidence="2" id="KW-1185">Reference proteome</keyword>
<gene>
    <name evidence="1" type="ORF">IGX34_20445</name>
</gene>
<dbReference type="SUPFAM" id="SSF53335">
    <property type="entry name" value="S-adenosyl-L-methionine-dependent methyltransferases"/>
    <property type="match status" value="1"/>
</dbReference>
<dbReference type="Gene3D" id="3.40.50.150">
    <property type="entry name" value="Vaccinia Virus protein VP39"/>
    <property type="match status" value="1"/>
</dbReference>
<dbReference type="GO" id="GO:0008168">
    <property type="term" value="F:methyltransferase activity"/>
    <property type="evidence" value="ECO:0007669"/>
    <property type="project" value="UniProtKB-KW"/>
</dbReference>
<name>A0ABR9GFE1_9GAMM</name>
<organism evidence="1 2">
    <name type="scientific">Dyella acidiphila</name>
    <dbReference type="NCBI Taxonomy" id="2775866"/>
    <lineage>
        <taxon>Bacteria</taxon>
        <taxon>Pseudomonadati</taxon>
        <taxon>Pseudomonadota</taxon>
        <taxon>Gammaproteobacteria</taxon>
        <taxon>Lysobacterales</taxon>
        <taxon>Rhodanobacteraceae</taxon>
        <taxon>Dyella</taxon>
    </lineage>
</organism>
<dbReference type="InterPro" id="IPR029063">
    <property type="entry name" value="SAM-dependent_MTases_sf"/>
</dbReference>
<accession>A0ABR9GFE1</accession>
<keyword evidence="1" id="KW-0808">Transferase</keyword>
<comment type="caution">
    <text evidence="1">The sequence shown here is derived from an EMBL/GenBank/DDBJ whole genome shotgun (WGS) entry which is preliminary data.</text>
</comment>
<protein>
    <submittedName>
        <fullName evidence="1">Class I SAM-dependent methyltransferase</fullName>
    </submittedName>
</protein>
<sequence>MNFRQLAYGLLSYLPVSPDLFTPKTGGTDSAEYCYCVWLRQLVLAANGGMTSFPQVIAELGPGDSLGVGMAALISGVERYYAFDAVPHANRRNDLAIFDRLVELFRARTPIPSLAVFPAMVIGLPSYDFPSHVLTEQHMQEALRPARIEALREQLASHSAETPAMAYRAPWQQPAEAEFGKVDLLISNAVLEHVEHVGPAYRAVRDWLKPEGWSAHQIDFRSHSLFQGWDGHWACPDWLWRLMQGRRAYLLNREPYSTHVRAIQDAGLTLLQAIRAERQPERKKLARRFAHMDGQDRSTSMVFVVLRKPAS</sequence>
<keyword evidence="1" id="KW-0489">Methyltransferase</keyword>
<dbReference type="GO" id="GO:0032259">
    <property type="term" value="P:methylation"/>
    <property type="evidence" value="ECO:0007669"/>
    <property type="project" value="UniProtKB-KW"/>
</dbReference>
<dbReference type="EMBL" id="JACZZA010000016">
    <property type="protein sequence ID" value="MBE1162761.1"/>
    <property type="molecule type" value="Genomic_DNA"/>
</dbReference>
<dbReference type="Proteomes" id="UP000651010">
    <property type="component" value="Unassembled WGS sequence"/>
</dbReference>
<reference evidence="1 2" key="1">
    <citation type="submission" date="2020-09" db="EMBL/GenBank/DDBJ databases">
        <title>Dyella sp. 7MK23 isolated from forest soil.</title>
        <authorList>
            <person name="Fu J."/>
        </authorList>
    </citation>
    <scope>NUCLEOTIDE SEQUENCE [LARGE SCALE GENOMIC DNA]</scope>
    <source>
        <strain evidence="1 2">7MK23</strain>
    </source>
</reference>
<evidence type="ECO:0000313" key="2">
    <source>
        <dbReference type="Proteomes" id="UP000651010"/>
    </source>
</evidence>
<dbReference type="RefSeq" id="WP_192557601.1">
    <property type="nucleotide sequence ID" value="NZ_JACZZA010000016.1"/>
</dbReference>
<proteinExistence type="predicted"/>